<dbReference type="AlphaFoldDB" id="A0AAD0SAT6"/>
<dbReference type="InterPro" id="IPR001611">
    <property type="entry name" value="Leu-rich_rpt"/>
</dbReference>
<evidence type="ECO:0000313" key="6">
    <source>
        <dbReference type="Proteomes" id="UP000261758"/>
    </source>
</evidence>
<reference evidence="5 6" key="1">
    <citation type="submission" date="2017-08" db="EMBL/GenBank/DDBJ databases">
        <title>Genome sequences of Ralstonia solanacearum Species Complex (RSSC) isolated from Potato bacterial wilts in Korea.</title>
        <authorList>
            <person name="Cho H."/>
            <person name="Song E.-S."/>
            <person name="Lee Y.K."/>
            <person name="Lee S."/>
            <person name="Lee S.-W."/>
            <person name="Jo A."/>
            <person name="Kim J.-G."/>
            <person name="Hwang I."/>
        </authorList>
    </citation>
    <scope>NUCLEOTIDE SEQUENCE [LARGE SCALE GENOMIC DNA]</scope>
    <source>
        <strain evidence="5 6">T98</strain>
        <plasmid evidence="5 6">unnamed</plasmid>
    </source>
</reference>
<feature type="compositionally biased region" description="Polar residues" evidence="3">
    <location>
        <begin position="51"/>
        <end position="60"/>
    </location>
</feature>
<feature type="region of interest" description="Disordered" evidence="3">
    <location>
        <begin position="1"/>
        <end position="26"/>
    </location>
</feature>
<evidence type="ECO:0000259" key="4">
    <source>
        <dbReference type="Pfam" id="PF23598"/>
    </source>
</evidence>
<name>A0AAD0SAT6_RALSL</name>
<dbReference type="PANTHER" id="PTHR45752">
    <property type="entry name" value="LEUCINE-RICH REPEAT-CONTAINING"/>
    <property type="match status" value="1"/>
</dbReference>
<dbReference type="Pfam" id="PF23598">
    <property type="entry name" value="LRR_14"/>
    <property type="match status" value="1"/>
</dbReference>
<evidence type="ECO:0000256" key="3">
    <source>
        <dbReference type="SAM" id="MobiDB-lite"/>
    </source>
</evidence>
<proteinExistence type="predicted"/>
<dbReference type="InterPro" id="IPR003591">
    <property type="entry name" value="Leu-rich_rpt_typical-subtyp"/>
</dbReference>
<keyword evidence="2" id="KW-0677">Repeat</keyword>
<dbReference type="SUPFAM" id="SSF52058">
    <property type="entry name" value="L domain-like"/>
    <property type="match status" value="1"/>
</dbReference>
<dbReference type="Proteomes" id="UP000261758">
    <property type="component" value="Plasmid unnamed"/>
</dbReference>
<dbReference type="InterPro" id="IPR050715">
    <property type="entry name" value="LRR-SigEffector_domain"/>
</dbReference>
<dbReference type="Gene3D" id="3.80.10.10">
    <property type="entry name" value="Ribonuclease Inhibitor"/>
    <property type="match status" value="1"/>
</dbReference>
<feature type="region of interest" description="Disordered" evidence="3">
    <location>
        <begin position="49"/>
        <end position="174"/>
    </location>
</feature>
<evidence type="ECO:0000313" key="5">
    <source>
        <dbReference type="EMBL" id="AXV83909.1"/>
    </source>
</evidence>
<keyword evidence="1" id="KW-0433">Leucine-rich repeat</keyword>
<dbReference type="PROSITE" id="PS51450">
    <property type="entry name" value="LRR"/>
    <property type="match status" value="1"/>
</dbReference>
<protein>
    <recommendedName>
        <fullName evidence="4">Disease resistance R13L4/SHOC-2-like LRR domain-containing protein</fullName>
    </recommendedName>
</protein>
<dbReference type="InterPro" id="IPR055414">
    <property type="entry name" value="LRR_R13L4/SHOC2-like"/>
</dbReference>
<gene>
    <name evidence="5" type="ORF">CJO77_20350</name>
</gene>
<sequence>MPRNTPPAILGHPFLRPSVSSNNNKREARHDLARLSLTLMPIIPRSLNPFHWTSRTSSADTRNEARTPPYATPMREGPARQPRSRGVLDRILHPRRSRASAQAESPLASPMHPRISATPPRTVPNSPLHPQNGRAPARTAPSSPFRMPAGRTPERATPGRSPRATAGPSHAANPAQIEHQLNEWERQMEARLGSFSQVSSMHYAQTPAQALSEATARLRSAVTLGPNDNSHSLVIRNAPIQYLPDAVSQLTHLRQMHLEDCDLHVLPEHFGNLNQLQELSLLYHPNLRRLPDSLNNLRELQKLDLRDTGITELPQINRLSQLKTLSVDSTPLTAMPSDIAALRNLKRLMVTRTNIREVPSTIGNLMHLKTLTLSRNHHLQAVPASIGNLSGLEELSLSGNRGLRAVPDSIGNLRHLKKLYLHDCPQLRTLPESIANLMPHLTRLDLNGCTSLQSLPACLRNPPRHLHLTLPPHLRQQSMASSSGTPVGASPDGGASPLRGHRPAATPIADAFAGFQPRIEPAPAAAGLTTPRPDPEWQAKLASLEAQGGNAGQVAQWLKRTITNTYDLFSHRLPPAFNERAAELVAAVTASGPHTAALHAAIAQELGQRVSTSLAQIERVHLQHRQQTEHLDWKDFIALAVQQVSRNTPADPAGALQNWPALRDYARENDPLVNMLTTDIERANDDLTDMMLNSQADLRGTSERIRVLGEQLKHANDTRLPQEYARVANEWINGRPSSSAMREALGNLAGVLKPDEHARLATAATALPVKLQDALSPLLAHQAGRQMVRVIGETSSGVEVPRNLPSQLDELAEKIDRGIRQIRKLMADDKSSTAEQKEAGFAMSIPHTVQPLWETALSNAKAIDVEDDAAAEQNRLLTEERQRNRWR</sequence>
<dbReference type="EMBL" id="CP022760">
    <property type="protein sequence ID" value="AXV83909.1"/>
    <property type="molecule type" value="Genomic_DNA"/>
</dbReference>
<organism evidence="5 6">
    <name type="scientific">Ralstonia solanacearum</name>
    <name type="common">Pseudomonas solanacearum</name>
    <dbReference type="NCBI Taxonomy" id="305"/>
    <lineage>
        <taxon>Bacteria</taxon>
        <taxon>Pseudomonadati</taxon>
        <taxon>Pseudomonadota</taxon>
        <taxon>Betaproteobacteria</taxon>
        <taxon>Burkholderiales</taxon>
        <taxon>Burkholderiaceae</taxon>
        <taxon>Ralstonia</taxon>
        <taxon>Ralstonia solanacearum species complex</taxon>
    </lineage>
</organism>
<accession>A0AAD0SAT6</accession>
<dbReference type="PANTHER" id="PTHR45752:SF195">
    <property type="entry name" value="LEUCINE-RICH REPEAT (LRR) FAMILY PROTEIN-RELATED"/>
    <property type="match status" value="1"/>
</dbReference>
<feature type="compositionally biased region" description="Polar residues" evidence="3">
    <location>
        <begin position="476"/>
        <end position="485"/>
    </location>
</feature>
<keyword evidence="5" id="KW-0614">Plasmid</keyword>
<dbReference type="SMART" id="SM00369">
    <property type="entry name" value="LRR_TYP"/>
    <property type="match status" value="6"/>
</dbReference>
<evidence type="ECO:0000256" key="1">
    <source>
        <dbReference type="ARBA" id="ARBA00022614"/>
    </source>
</evidence>
<evidence type="ECO:0000256" key="2">
    <source>
        <dbReference type="ARBA" id="ARBA00022737"/>
    </source>
</evidence>
<feature type="region of interest" description="Disordered" evidence="3">
    <location>
        <begin position="475"/>
        <end position="503"/>
    </location>
</feature>
<geneLocation type="plasmid" evidence="5 6">
    <name>unnamed</name>
</geneLocation>
<dbReference type="InterPro" id="IPR032675">
    <property type="entry name" value="LRR_dom_sf"/>
</dbReference>
<feature type="domain" description="Disease resistance R13L4/SHOC-2-like LRR" evidence="4">
    <location>
        <begin position="313"/>
        <end position="397"/>
    </location>
</feature>